<evidence type="ECO:0000259" key="8">
    <source>
        <dbReference type="Pfam" id="PF02879"/>
    </source>
</evidence>
<dbReference type="CDD" id="cd05799">
    <property type="entry name" value="PGM2"/>
    <property type="match status" value="1"/>
</dbReference>
<comment type="similarity">
    <text evidence="2">Belongs to the phosphohexose mutase family.</text>
</comment>
<dbReference type="EMBL" id="JACEFB010000001">
    <property type="protein sequence ID" value="MBA2224720.1"/>
    <property type="molecule type" value="Genomic_DNA"/>
</dbReference>
<evidence type="ECO:0000256" key="3">
    <source>
        <dbReference type="ARBA" id="ARBA00022553"/>
    </source>
</evidence>
<dbReference type="Proteomes" id="UP000542342">
    <property type="component" value="Unassembled WGS sequence"/>
</dbReference>
<dbReference type="AlphaFoldDB" id="A0A7V8VAZ3"/>
<feature type="domain" description="Alpha-D-phosphohexomutase alpha/beta/alpha" evidence="9">
    <location>
        <begin position="370"/>
        <end position="494"/>
    </location>
</feature>
<sequence length="649" mass="72257">MNDWLEAARAGFASLEVDDSLRQQALGYLQQWLTQPEFAPYVPQLQWLIENGRWSLLLDSFYQVLPFGTGGRRGAVGIGPNRMNLWTLGASVQGHCDYLHQRFPDVRPLQVVLAYDVRRFEDRRGVYNPQLPNPVLHLSSRDFCHYAAGVYAANGIHVHILPPDSPRYMATPELSFTIRHLRAHGGLNMTASHNPPDDNGSKFYNEAGAQPVPPEDQIMSECVEQVRVIRHMPWEEAVRQGKVHFLDDGPHRAYIALCRKQSLIPPPRFDEIRVVFTPLHGCGTFCAGEVLEAQGFRPIPVPEQMTPDGQFPNVTKTPNPEVPECLDRAEAVAREHAADLVIATDPDADRLGGLASTRPEGGPPYHFLTGQEIAALLTWFKLEQLASREALPNAPIVITTLVTTGLITRIGQHFGAQVINDLLVGFKYHADVLARLESTGQYGDVRGSLEDFVIATEESHGVLVTPEIRDKDSAGAALLLAEAALDQKRRQSTLPALLAELHRRFGYFRNELRNIALTGVEGKQQMQRMMDQLRRSPPARIAGWNVSRFEDLLDEQGRLGPYQGDTDRAARNFLVFLLQGDRGMTGKICLRPSGTEPKAKAYFEVSTPPCPPELSETEWAAWQRQADEASATLADHFLRLALGHIGLTP</sequence>
<dbReference type="RefSeq" id="WP_194536147.1">
    <property type="nucleotide sequence ID" value="NZ_JACEFB010000001.1"/>
</dbReference>
<dbReference type="SUPFAM" id="SSF53738">
    <property type="entry name" value="Phosphoglucomutase, first 3 domains"/>
    <property type="match status" value="3"/>
</dbReference>
<dbReference type="InterPro" id="IPR005844">
    <property type="entry name" value="A-D-PHexomutase_a/b/a-I"/>
</dbReference>
<evidence type="ECO:0000313" key="10">
    <source>
        <dbReference type="EMBL" id="MBA2224720.1"/>
    </source>
</evidence>
<dbReference type="PANTHER" id="PTHR45745:SF1">
    <property type="entry name" value="PHOSPHOGLUCOMUTASE 2B-RELATED"/>
    <property type="match status" value="1"/>
</dbReference>
<evidence type="ECO:0000256" key="1">
    <source>
        <dbReference type="ARBA" id="ARBA00001946"/>
    </source>
</evidence>
<keyword evidence="11" id="KW-1185">Reference proteome</keyword>
<feature type="domain" description="Alpha-D-phosphohexomutase alpha/beta/alpha" evidence="8">
    <location>
        <begin position="267"/>
        <end position="352"/>
    </location>
</feature>
<evidence type="ECO:0000256" key="5">
    <source>
        <dbReference type="ARBA" id="ARBA00022842"/>
    </source>
</evidence>
<reference evidence="10 11" key="1">
    <citation type="submission" date="2020-07" db="EMBL/GenBank/DDBJ databases">
        <title>Thermogemmata thermophila gen. nov., sp. nov., a novel moderate thermophilic planctomycete from a Kamchatka hot spring.</title>
        <authorList>
            <person name="Elcheninov A.G."/>
            <person name="Podosokorskaya O.A."/>
            <person name="Kovaleva O.L."/>
            <person name="Novikov A."/>
            <person name="Bonch-Osmolovskaya E.A."/>
            <person name="Toshchakov S.V."/>
            <person name="Kublanov I.V."/>
        </authorList>
    </citation>
    <scope>NUCLEOTIDE SEQUENCE [LARGE SCALE GENOMIC DNA]</scope>
    <source>
        <strain evidence="10 11">2918</strain>
    </source>
</reference>
<dbReference type="GO" id="GO:0000287">
    <property type="term" value="F:magnesium ion binding"/>
    <property type="evidence" value="ECO:0007669"/>
    <property type="project" value="InterPro"/>
</dbReference>
<dbReference type="InterPro" id="IPR005845">
    <property type="entry name" value="A-D-PHexomutase_a/b/a-II"/>
</dbReference>
<evidence type="ECO:0000256" key="4">
    <source>
        <dbReference type="ARBA" id="ARBA00022723"/>
    </source>
</evidence>
<keyword evidence="5" id="KW-0460">Magnesium</keyword>
<evidence type="ECO:0000259" key="9">
    <source>
        <dbReference type="Pfam" id="PF02880"/>
    </source>
</evidence>
<dbReference type="GO" id="GO:0008973">
    <property type="term" value="F:phosphopentomutase activity"/>
    <property type="evidence" value="ECO:0007669"/>
    <property type="project" value="TreeGrafter"/>
</dbReference>
<evidence type="ECO:0000313" key="11">
    <source>
        <dbReference type="Proteomes" id="UP000542342"/>
    </source>
</evidence>
<proteinExistence type="inferred from homology"/>
<keyword evidence="4" id="KW-0479">Metal-binding</keyword>
<dbReference type="PROSITE" id="PS00710">
    <property type="entry name" value="PGM_PMM"/>
    <property type="match status" value="1"/>
</dbReference>
<dbReference type="InterPro" id="IPR005841">
    <property type="entry name" value="Alpha-D-phosphohexomutase_SF"/>
</dbReference>
<dbReference type="Pfam" id="PF02878">
    <property type="entry name" value="PGM_PMM_I"/>
    <property type="match status" value="1"/>
</dbReference>
<comment type="cofactor">
    <cofactor evidence="1">
        <name>Mg(2+)</name>
        <dbReference type="ChEBI" id="CHEBI:18420"/>
    </cofactor>
</comment>
<comment type="caution">
    <text evidence="10">The sequence shown here is derived from an EMBL/GenBank/DDBJ whole genome shotgun (WGS) entry which is preliminary data.</text>
</comment>
<dbReference type="InterPro" id="IPR036900">
    <property type="entry name" value="A-D-PHexomutase_C_sf"/>
</dbReference>
<evidence type="ECO:0000256" key="6">
    <source>
        <dbReference type="ARBA" id="ARBA00023235"/>
    </source>
</evidence>
<accession>A0A7V8VAZ3</accession>
<dbReference type="GO" id="GO:0006166">
    <property type="term" value="P:purine ribonucleoside salvage"/>
    <property type="evidence" value="ECO:0007669"/>
    <property type="project" value="TreeGrafter"/>
</dbReference>
<evidence type="ECO:0000259" key="7">
    <source>
        <dbReference type="Pfam" id="PF02878"/>
    </source>
</evidence>
<dbReference type="SUPFAM" id="SSF55957">
    <property type="entry name" value="Phosphoglucomutase, C-terminal domain"/>
    <property type="match status" value="1"/>
</dbReference>
<dbReference type="InterPro" id="IPR016066">
    <property type="entry name" value="A-D-PHexomutase_CS"/>
</dbReference>
<dbReference type="PRINTS" id="PR00509">
    <property type="entry name" value="PGMPMM"/>
</dbReference>
<organism evidence="10 11">
    <name type="scientific">Thermogemmata fonticola</name>
    <dbReference type="NCBI Taxonomy" id="2755323"/>
    <lineage>
        <taxon>Bacteria</taxon>
        <taxon>Pseudomonadati</taxon>
        <taxon>Planctomycetota</taxon>
        <taxon>Planctomycetia</taxon>
        <taxon>Gemmatales</taxon>
        <taxon>Gemmataceae</taxon>
        <taxon>Thermogemmata</taxon>
    </lineage>
</organism>
<dbReference type="GO" id="GO:0005975">
    <property type="term" value="P:carbohydrate metabolic process"/>
    <property type="evidence" value="ECO:0007669"/>
    <property type="project" value="InterPro"/>
</dbReference>
<keyword evidence="6" id="KW-0413">Isomerase</keyword>
<dbReference type="InterPro" id="IPR005846">
    <property type="entry name" value="A-D-PHexomutase_a/b/a-III"/>
</dbReference>
<dbReference type="PANTHER" id="PTHR45745">
    <property type="entry name" value="PHOSPHOMANNOMUTASE 45A"/>
    <property type="match status" value="1"/>
</dbReference>
<keyword evidence="3" id="KW-0597">Phosphoprotein</keyword>
<feature type="domain" description="Alpha-D-phosphohexomutase alpha/beta/alpha" evidence="7">
    <location>
        <begin position="137"/>
        <end position="223"/>
    </location>
</feature>
<dbReference type="InterPro" id="IPR016055">
    <property type="entry name" value="A-D-PHexomutase_a/b/a-I/II/III"/>
</dbReference>
<protein>
    <submittedName>
        <fullName evidence="10">Phospho-sugar mutase</fullName>
    </submittedName>
</protein>
<dbReference type="Gene3D" id="3.40.120.10">
    <property type="entry name" value="Alpha-D-Glucose-1,6-Bisphosphate, subunit A, domain 3"/>
    <property type="match status" value="3"/>
</dbReference>
<dbReference type="Pfam" id="PF02879">
    <property type="entry name" value="PGM_PMM_II"/>
    <property type="match status" value="1"/>
</dbReference>
<gene>
    <name evidence="10" type="ORF">H0921_00925</name>
</gene>
<evidence type="ECO:0000256" key="2">
    <source>
        <dbReference type="ARBA" id="ARBA00010231"/>
    </source>
</evidence>
<name>A0A7V8VAZ3_9BACT</name>
<dbReference type="Pfam" id="PF02880">
    <property type="entry name" value="PGM_PMM_III"/>
    <property type="match status" value="1"/>
</dbReference>